<evidence type="ECO:0000256" key="4">
    <source>
        <dbReference type="ARBA" id="ARBA00022490"/>
    </source>
</evidence>
<evidence type="ECO:0000256" key="5">
    <source>
        <dbReference type="ARBA" id="ARBA00022571"/>
    </source>
</evidence>
<keyword evidence="4" id="KW-0963">Cytoplasm</keyword>
<evidence type="ECO:0000313" key="12">
    <source>
        <dbReference type="EMBL" id="MBN7823792.1"/>
    </source>
</evidence>
<dbReference type="InterPro" id="IPR002933">
    <property type="entry name" value="Peptidase_M20"/>
</dbReference>
<dbReference type="GO" id="GO:0008777">
    <property type="term" value="F:acetylornithine deacetylase activity"/>
    <property type="evidence" value="ECO:0007669"/>
    <property type="project" value="UniProtKB-EC"/>
</dbReference>
<dbReference type="InterPro" id="IPR036264">
    <property type="entry name" value="Bact_exopeptidase_dim_dom"/>
</dbReference>
<dbReference type="SUPFAM" id="SSF53187">
    <property type="entry name" value="Zn-dependent exopeptidases"/>
    <property type="match status" value="1"/>
</dbReference>
<dbReference type="Proteomes" id="UP000664654">
    <property type="component" value="Unassembled WGS sequence"/>
</dbReference>
<gene>
    <name evidence="12" type="primary">argE</name>
    <name evidence="12" type="ORF">J0A66_01020</name>
</gene>
<dbReference type="Pfam" id="PF01546">
    <property type="entry name" value="Peptidase_M20"/>
    <property type="match status" value="1"/>
</dbReference>
<dbReference type="GO" id="GO:0005737">
    <property type="term" value="C:cytoplasm"/>
    <property type="evidence" value="ECO:0007669"/>
    <property type="project" value="UniProtKB-SubCell"/>
</dbReference>
<dbReference type="InterPro" id="IPR010169">
    <property type="entry name" value="AcOrn-deacetyl"/>
</dbReference>
<evidence type="ECO:0000256" key="1">
    <source>
        <dbReference type="ARBA" id="ARBA00001947"/>
    </source>
</evidence>
<dbReference type="NCBIfam" id="TIGR01892">
    <property type="entry name" value="AcOrn-deacetyl"/>
    <property type="match status" value="1"/>
</dbReference>
<dbReference type="GO" id="GO:0046872">
    <property type="term" value="F:metal ion binding"/>
    <property type="evidence" value="ECO:0007669"/>
    <property type="project" value="UniProtKB-KW"/>
</dbReference>
<comment type="subcellular location">
    <subcellularLocation>
        <location evidence="2">Cytoplasm</location>
    </subcellularLocation>
</comment>
<dbReference type="InterPro" id="IPR011650">
    <property type="entry name" value="Peptidase_M20_dimer"/>
</dbReference>
<dbReference type="HAMAP" id="MF_01108">
    <property type="entry name" value="ArgE"/>
    <property type="match status" value="1"/>
</dbReference>
<dbReference type="FunFam" id="3.30.70.360:FF:000003">
    <property type="entry name" value="Acetylornithine deacetylase"/>
    <property type="match status" value="1"/>
</dbReference>
<dbReference type="EMBL" id="JAFKCV010000001">
    <property type="protein sequence ID" value="MBN7823792.1"/>
    <property type="molecule type" value="Genomic_DNA"/>
</dbReference>
<reference evidence="12" key="1">
    <citation type="submission" date="2021-03" db="EMBL/GenBank/DDBJ databases">
        <title>novel species isolated from a fishpond in China.</title>
        <authorList>
            <person name="Lu H."/>
            <person name="Cai Z."/>
        </authorList>
    </citation>
    <scope>NUCLEOTIDE SEQUENCE</scope>
    <source>
        <strain evidence="12">JCM 30855</strain>
    </source>
</reference>
<dbReference type="CDD" id="cd03894">
    <property type="entry name" value="M20_ArgE"/>
    <property type="match status" value="1"/>
</dbReference>
<dbReference type="PANTHER" id="PTHR43808:SF1">
    <property type="entry name" value="ACETYLORNITHINE DEACETYLASE"/>
    <property type="match status" value="1"/>
</dbReference>
<accession>A0A939DJH5</accession>
<proteinExistence type="inferred from homology"/>
<evidence type="ECO:0000256" key="2">
    <source>
        <dbReference type="ARBA" id="ARBA00004496"/>
    </source>
</evidence>
<dbReference type="PANTHER" id="PTHR43808">
    <property type="entry name" value="ACETYLORNITHINE DEACETYLASE"/>
    <property type="match status" value="1"/>
</dbReference>
<dbReference type="Gene3D" id="3.30.70.360">
    <property type="match status" value="1"/>
</dbReference>
<dbReference type="EC" id="3.5.1.16" evidence="12"/>
<feature type="domain" description="Peptidase M20 dimerisation" evidence="11">
    <location>
        <begin position="176"/>
        <end position="287"/>
    </location>
</feature>
<sequence length="385" mass="42745">MKTLPFLDFYKQIIAIPTISAVDEKWDQTNLPLLQHLGTWLEDFGFSISIQPVPGARAKFNLLARLGSGEGGLLLAGHSDTVPYDEGRWQHDPFKLTEKDQRLYGLGTCDMKGFFAFVLEALKEMPLGNLRKPLYILATADEETSMAGARFFARQNLIKPDMAIIGEPTALRPIHKHKGHMAHSLDIQGQAGHSSDPDRGVNAIEIMVQAMEELLKLKQQLAVQYRDDQFSVPQTTMNLGHIHGGDGENRICGHCRLNFDLRAVPALADDDAIRRIDEALAPLGKAYPGRLSRTLMYDTVPAFASQQQTRLFSLVEELTGHAATSANYCTEAPFISQLGCDTLVLGPGSIEQAHQPDEYIDLSYVQPTLRLLRQMINQVCLTQGH</sequence>
<keyword evidence="7" id="KW-0479">Metal-binding</keyword>
<keyword evidence="10" id="KW-0170">Cobalt</keyword>
<keyword evidence="13" id="KW-1185">Reference proteome</keyword>
<comment type="similarity">
    <text evidence="3">Belongs to the peptidase M20A family. ArgE subfamily.</text>
</comment>
<evidence type="ECO:0000256" key="7">
    <source>
        <dbReference type="ARBA" id="ARBA00022723"/>
    </source>
</evidence>
<keyword evidence="8 12" id="KW-0378">Hydrolase</keyword>
<protein>
    <submittedName>
        <fullName evidence="12">Acetylornithine deacetylase</fullName>
        <ecNumber evidence="12">3.5.1.16</ecNumber>
    </submittedName>
</protein>
<evidence type="ECO:0000256" key="6">
    <source>
        <dbReference type="ARBA" id="ARBA00022605"/>
    </source>
</evidence>
<dbReference type="SUPFAM" id="SSF55031">
    <property type="entry name" value="Bacterial exopeptidase dimerisation domain"/>
    <property type="match status" value="1"/>
</dbReference>
<dbReference type="Gene3D" id="3.40.630.10">
    <property type="entry name" value="Zn peptidases"/>
    <property type="match status" value="1"/>
</dbReference>
<dbReference type="NCBIfam" id="NF003474">
    <property type="entry name" value="PRK05111.1"/>
    <property type="match status" value="1"/>
</dbReference>
<dbReference type="InterPro" id="IPR050072">
    <property type="entry name" value="Peptidase_M20A"/>
</dbReference>
<dbReference type="Pfam" id="PF07687">
    <property type="entry name" value="M20_dimer"/>
    <property type="match status" value="1"/>
</dbReference>
<evidence type="ECO:0000313" key="13">
    <source>
        <dbReference type="Proteomes" id="UP000664654"/>
    </source>
</evidence>
<dbReference type="RefSeq" id="WP_206571907.1">
    <property type="nucleotide sequence ID" value="NZ_JAFKCV010000001.1"/>
</dbReference>
<keyword evidence="9" id="KW-0862">Zinc</keyword>
<evidence type="ECO:0000259" key="11">
    <source>
        <dbReference type="Pfam" id="PF07687"/>
    </source>
</evidence>
<comment type="caution">
    <text evidence="12">The sequence shown here is derived from an EMBL/GenBank/DDBJ whole genome shotgun (WGS) entry which is preliminary data.</text>
</comment>
<keyword evidence="5" id="KW-0055">Arginine biosynthesis</keyword>
<dbReference type="GO" id="GO:0006526">
    <property type="term" value="P:L-arginine biosynthetic process"/>
    <property type="evidence" value="ECO:0007669"/>
    <property type="project" value="UniProtKB-KW"/>
</dbReference>
<evidence type="ECO:0000256" key="9">
    <source>
        <dbReference type="ARBA" id="ARBA00022833"/>
    </source>
</evidence>
<dbReference type="PROSITE" id="PS00759">
    <property type="entry name" value="ARGE_DAPE_CPG2_2"/>
    <property type="match status" value="1"/>
</dbReference>
<evidence type="ECO:0000256" key="3">
    <source>
        <dbReference type="ARBA" id="ARBA00005691"/>
    </source>
</evidence>
<organism evidence="12 13">
    <name type="scientific">Bowmanella dokdonensis</name>
    <dbReference type="NCBI Taxonomy" id="751969"/>
    <lineage>
        <taxon>Bacteria</taxon>
        <taxon>Pseudomonadati</taxon>
        <taxon>Pseudomonadota</taxon>
        <taxon>Gammaproteobacteria</taxon>
        <taxon>Alteromonadales</taxon>
        <taxon>Alteromonadaceae</taxon>
        <taxon>Bowmanella</taxon>
    </lineage>
</organism>
<name>A0A939DJH5_9ALTE</name>
<evidence type="ECO:0000256" key="8">
    <source>
        <dbReference type="ARBA" id="ARBA00022801"/>
    </source>
</evidence>
<evidence type="ECO:0000256" key="10">
    <source>
        <dbReference type="ARBA" id="ARBA00023285"/>
    </source>
</evidence>
<dbReference type="PROSITE" id="PS00758">
    <property type="entry name" value="ARGE_DAPE_CPG2_1"/>
    <property type="match status" value="1"/>
</dbReference>
<keyword evidence="6" id="KW-0028">Amino-acid biosynthesis</keyword>
<comment type="cofactor">
    <cofactor evidence="1">
        <name>Zn(2+)</name>
        <dbReference type="ChEBI" id="CHEBI:29105"/>
    </cofactor>
</comment>
<dbReference type="AlphaFoldDB" id="A0A939DJH5"/>
<dbReference type="InterPro" id="IPR001261">
    <property type="entry name" value="ArgE/DapE_CS"/>
</dbReference>